<dbReference type="Proteomes" id="UP000307173">
    <property type="component" value="Unassembled WGS sequence"/>
</dbReference>
<evidence type="ECO:0008006" key="6">
    <source>
        <dbReference type="Google" id="ProtNLM"/>
    </source>
</evidence>
<dbReference type="GO" id="GO:0006412">
    <property type="term" value="P:translation"/>
    <property type="evidence" value="ECO:0007669"/>
    <property type="project" value="InterPro"/>
</dbReference>
<organism evidence="4 5">
    <name type="scientific">Pichia inconspicua</name>
    <dbReference type="NCBI Taxonomy" id="52247"/>
    <lineage>
        <taxon>Eukaryota</taxon>
        <taxon>Fungi</taxon>
        <taxon>Dikarya</taxon>
        <taxon>Ascomycota</taxon>
        <taxon>Saccharomycotina</taxon>
        <taxon>Pichiomycetes</taxon>
        <taxon>Pichiales</taxon>
        <taxon>Pichiaceae</taxon>
        <taxon>Pichia</taxon>
    </lineage>
</organism>
<gene>
    <name evidence="4" type="ORF">CANINC_002040</name>
</gene>
<name>A0A4T0X3C7_9ASCO</name>
<evidence type="ECO:0000256" key="2">
    <source>
        <dbReference type="ARBA" id="ARBA00022980"/>
    </source>
</evidence>
<dbReference type="AlphaFoldDB" id="A0A4T0X3C7"/>
<comment type="similarity">
    <text evidence="1">Belongs to the bacterial ribosomal protein bL19 family.</text>
</comment>
<dbReference type="GO" id="GO:0005762">
    <property type="term" value="C:mitochondrial large ribosomal subunit"/>
    <property type="evidence" value="ECO:0007669"/>
    <property type="project" value="TreeGrafter"/>
</dbReference>
<dbReference type="Gene3D" id="2.30.30.790">
    <property type="match status" value="1"/>
</dbReference>
<dbReference type="Pfam" id="PF01245">
    <property type="entry name" value="Ribosomal_L19"/>
    <property type="match status" value="1"/>
</dbReference>
<dbReference type="EMBL" id="SELW01000326">
    <property type="protein sequence ID" value="TID29244.1"/>
    <property type="molecule type" value="Genomic_DNA"/>
</dbReference>
<proteinExistence type="inferred from homology"/>
<keyword evidence="2" id="KW-0689">Ribosomal protein</keyword>
<dbReference type="STRING" id="52247.A0A4T0X3C7"/>
<evidence type="ECO:0000256" key="3">
    <source>
        <dbReference type="ARBA" id="ARBA00023274"/>
    </source>
</evidence>
<dbReference type="PANTHER" id="PTHR15680:SF9">
    <property type="entry name" value="LARGE RIBOSOMAL SUBUNIT PROTEIN BL19M"/>
    <property type="match status" value="1"/>
</dbReference>
<dbReference type="OrthoDB" id="432645at2759"/>
<dbReference type="InterPro" id="IPR008991">
    <property type="entry name" value="Translation_prot_SH3-like_sf"/>
</dbReference>
<keyword evidence="5" id="KW-1185">Reference proteome</keyword>
<evidence type="ECO:0000313" key="4">
    <source>
        <dbReference type="EMBL" id="TID29244.1"/>
    </source>
</evidence>
<dbReference type="SUPFAM" id="SSF50104">
    <property type="entry name" value="Translation proteins SH3-like domain"/>
    <property type="match status" value="1"/>
</dbReference>
<keyword evidence="3" id="KW-0687">Ribonucleoprotein</keyword>
<dbReference type="GO" id="GO:0003735">
    <property type="term" value="F:structural constituent of ribosome"/>
    <property type="evidence" value="ECO:0007669"/>
    <property type="project" value="InterPro"/>
</dbReference>
<dbReference type="PANTHER" id="PTHR15680">
    <property type="entry name" value="RIBOSOMAL PROTEIN L19"/>
    <property type="match status" value="1"/>
</dbReference>
<evidence type="ECO:0000313" key="5">
    <source>
        <dbReference type="Proteomes" id="UP000307173"/>
    </source>
</evidence>
<comment type="caution">
    <text evidence="4">The sequence shown here is derived from an EMBL/GenBank/DDBJ whole genome shotgun (WGS) entry which is preliminary data.</text>
</comment>
<reference evidence="4 5" key="1">
    <citation type="journal article" date="2019" name="Front. Genet.">
        <title>Whole-Genome Sequencing of the Opportunistic Yeast Pathogen Candida inconspicua Uncovers Its Hybrid Origin.</title>
        <authorList>
            <person name="Mixao V."/>
            <person name="Hansen A.P."/>
            <person name="Saus E."/>
            <person name="Boekhout T."/>
            <person name="Lass-Florl C."/>
            <person name="Gabaldon T."/>
        </authorList>
    </citation>
    <scope>NUCLEOTIDE SEQUENCE [LARGE SCALE GENOMIC DNA]</scope>
    <source>
        <strain evidence="4 5">CBS 180</strain>
    </source>
</reference>
<accession>A0A4T0X3C7</accession>
<sequence>MFASKLFVRPFSSSAVSAAKKMIVYEPLPKLRNGVPLLEHLKKAQYEKFDKSGAKRLALSLENKDRIRADDIVTVVYKNQKPVTGQVIMVKRAGIASTILLRNKITGLGVEMNISVFHPNILRLDVVRRPANYKPRNRHYYIRNSRLDVGEITPSKN</sequence>
<dbReference type="InterPro" id="IPR038657">
    <property type="entry name" value="Ribosomal_bL19_sf"/>
</dbReference>
<evidence type="ECO:0000256" key="1">
    <source>
        <dbReference type="ARBA" id="ARBA00005781"/>
    </source>
</evidence>
<dbReference type="InterPro" id="IPR001857">
    <property type="entry name" value="Ribosomal_bL19"/>
</dbReference>
<protein>
    <recommendedName>
        <fullName evidence="6">Ribosomal protein L19</fullName>
    </recommendedName>
</protein>